<dbReference type="InterPro" id="IPR016193">
    <property type="entry name" value="Cytidine_deaminase-like"/>
</dbReference>
<accession>A0ABV7H6V9</accession>
<comment type="function">
    <text evidence="8">Catalyzes the deamination of adenosine to inosine at the wobble position 34 of tRNA(Arg2).</text>
</comment>
<evidence type="ECO:0000256" key="1">
    <source>
        <dbReference type="ARBA" id="ARBA00010669"/>
    </source>
</evidence>
<feature type="active site" description="Proton donor" evidence="8">
    <location>
        <position position="54"/>
    </location>
</feature>
<keyword evidence="3 8" id="KW-0819">tRNA processing</keyword>
<comment type="cofactor">
    <cofactor evidence="8">
        <name>Zn(2+)</name>
        <dbReference type="ChEBI" id="CHEBI:29105"/>
    </cofactor>
    <text evidence="8">Binds 1 zinc ion per subunit.</text>
</comment>
<feature type="domain" description="CMP/dCMP-type deaminase" evidence="9">
    <location>
        <begin position="1"/>
        <end position="112"/>
    </location>
</feature>
<protein>
    <recommendedName>
        <fullName evidence="8">tRNA-specific adenosine deaminase</fullName>
        <ecNumber evidence="8">3.5.4.33</ecNumber>
    </recommendedName>
</protein>
<dbReference type="Proteomes" id="UP001595556">
    <property type="component" value="Unassembled WGS sequence"/>
</dbReference>
<feature type="binding site" evidence="8">
    <location>
        <position position="82"/>
    </location>
    <ligand>
        <name>Zn(2+)</name>
        <dbReference type="ChEBI" id="CHEBI:29105"/>
        <note>catalytic</note>
    </ligand>
</feature>
<feature type="binding site" evidence="8">
    <location>
        <position position="85"/>
    </location>
    <ligand>
        <name>Zn(2+)</name>
        <dbReference type="ChEBI" id="CHEBI:29105"/>
        <note>catalytic</note>
    </ligand>
</feature>
<comment type="catalytic activity">
    <reaction evidence="7 8">
        <text>adenosine(34) in tRNA + H2O + H(+) = inosine(34) in tRNA + NH4(+)</text>
        <dbReference type="Rhea" id="RHEA:43168"/>
        <dbReference type="Rhea" id="RHEA-COMP:10373"/>
        <dbReference type="Rhea" id="RHEA-COMP:10374"/>
        <dbReference type="ChEBI" id="CHEBI:15377"/>
        <dbReference type="ChEBI" id="CHEBI:15378"/>
        <dbReference type="ChEBI" id="CHEBI:28938"/>
        <dbReference type="ChEBI" id="CHEBI:74411"/>
        <dbReference type="ChEBI" id="CHEBI:82852"/>
        <dbReference type="EC" id="3.5.4.33"/>
    </reaction>
</comment>
<dbReference type="PROSITE" id="PS51747">
    <property type="entry name" value="CYT_DCMP_DEAMINASES_2"/>
    <property type="match status" value="1"/>
</dbReference>
<keyword evidence="11" id="KW-1185">Reference proteome</keyword>
<comment type="caution">
    <text evidence="10">The sequence shown here is derived from an EMBL/GenBank/DDBJ whole genome shotgun (WGS) entry which is preliminary data.</text>
</comment>
<dbReference type="InterPro" id="IPR002125">
    <property type="entry name" value="CMP_dCMP_dom"/>
</dbReference>
<dbReference type="HAMAP" id="MF_00972">
    <property type="entry name" value="tRNA_aden_deaminase"/>
    <property type="match status" value="1"/>
</dbReference>
<evidence type="ECO:0000256" key="4">
    <source>
        <dbReference type="ARBA" id="ARBA00022723"/>
    </source>
</evidence>
<dbReference type="PANTHER" id="PTHR11079:SF202">
    <property type="entry name" value="TRNA-SPECIFIC ADENOSINE DEAMINASE"/>
    <property type="match status" value="1"/>
</dbReference>
<reference evidence="11" key="1">
    <citation type="journal article" date="2019" name="Int. J. Syst. Evol. Microbiol.">
        <title>The Global Catalogue of Microorganisms (GCM) 10K type strain sequencing project: providing services to taxonomists for standard genome sequencing and annotation.</title>
        <authorList>
            <consortium name="The Broad Institute Genomics Platform"/>
            <consortium name="The Broad Institute Genome Sequencing Center for Infectious Disease"/>
            <person name="Wu L."/>
            <person name="Ma J."/>
        </authorList>
    </citation>
    <scope>NUCLEOTIDE SEQUENCE [LARGE SCALE GENOMIC DNA]</scope>
    <source>
        <strain evidence="11">KCTC 52168</strain>
    </source>
</reference>
<dbReference type="EC" id="3.5.4.33" evidence="8"/>
<evidence type="ECO:0000259" key="9">
    <source>
        <dbReference type="PROSITE" id="PS51747"/>
    </source>
</evidence>
<evidence type="ECO:0000313" key="11">
    <source>
        <dbReference type="Proteomes" id="UP001595556"/>
    </source>
</evidence>
<comment type="similarity">
    <text evidence="1">Belongs to the cytidine and deoxycytidylate deaminase family. ADAT2 subfamily.</text>
</comment>
<evidence type="ECO:0000256" key="3">
    <source>
        <dbReference type="ARBA" id="ARBA00022694"/>
    </source>
</evidence>
<evidence type="ECO:0000256" key="7">
    <source>
        <dbReference type="ARBA" id="ARBA00048045"/>
    </source>
</evidence>
<organism evidence="10 11">
    <name type="scientific">Piscinibacterium candidicorallinum</name>
    <dbReference type="NCBI Taxonomy" id="1793872"/>
    <lineage>
        <taxon>Bacteria</taxon>
        <taxon>Pseudomonadati</taxon>
        <taxon>Pseudomonadota</taxon>
        <taxon>Betaproteobacteria</taxon>
        <taxon>Burkholderiales</taxon>
        <taxon>Piscinibacterium</taxon>
    </lineage>
</organism>
<dbReference type="CDD" id="cd01285">
    <property type="entry name" value="nucleoside_deaminase"/>
    <property type="match status" value="1"/>
</dbReference>
<feature type="binding site" evidence="8">
    <location>
        <position position="52"/>
    </location>
    <ligand>
        <name>Zn(2+)</name>
        <dbReference type="ChEBI" id="CHEBI:29105"/>
        <note>catalytic</note>
    </ligand>
</feature>
<keyword evidence="4 8" id="KW-0479">Metal-binding</keyword>
<evidence type="ECO:0000256" key="6">
    <source>
        <dbReference type="ARBA" id="ARBA00022833"/>
    </source>
</evidence>
<evidence type="ECO:0000256" key="8">
    <source>
        <dbReference type="HAMAP-Rule" id="MF_00972"/>
    </source>
</evidence>
<dbReference type="RefSeq" id="WP_377301790.1">
    <property type="nucleotide sequence ID" value="NZ_CP180191.1"/>
</dbReference>
<dbReference type="InterPro" id="IPR028883">
    <property type="entry name" value="tRNA_aden_deaminase"/>
</dbReference>
<dbReference type="NCBIfam" id="NF008113">
    <property type="entry name" value="PRK10860.1"/>
    <property type="match status" value="1"/>
</dbReference>
<evidence type="ECO:0000256" key="5">
    <source>
        <dbReference type="ARBA" id="ARBA00022801"/>
    </source>
</evidence>
<gene>
    <name evidence="8 10" type="primary">tadA</name>
    <name evidence="10" type="ORF">ACFOEN_05385</name>
</gene>
<name>A0ABV7H6V9_9BURK</name>
<dbReference type="PANTHER" id="PTHR11079">
    <property type="entry name" value="CYTOSINE DEAMINASE FAMILY MEMBER"/>
    <property type="match status" value="1"/>
</dbReference>
<comment type="subunit">
    <text evidence="2 8">Homodimer.</text>
</comment>
<proteinExistence type="inferred from homology"/>
<dbReference type="SUPFAM" id="SSF53927">
    <property type="entry name" value="Cytidine deaminase-like"/>
    <property type="match status" value="1"/>
</dbReference>
<dbReference type="Gene3D" id="3.40.140.10">
    <property type="entry name" value="Cytidine Deaminase, domain 2"/>
    <property type="match status" value="1"/>
</dbReference>
<dbReference type="GO" id="GO:0052717">
    <property type="term" value="F:tRNA-specific adenosine-34 deaminase activity"/>
    <property type="evidence" value="ECO:0007669"/>
    <property type="project" value="UniProtKB-EC"/>
</dbReference>
<evidence type="ECO:0000256" key="2">
    <source>
        <dbReference type="ARBA" id="ARBA00011738"/>
    </source>
</evidence>
<dbReference type="InterPro" id="IPR016192">
    <property type="entry name" value="APOBEC/CMP_deaminase_Zn-bd"/>
</dbReference>
<keyword evidence="5 8" id="KW-0378">Hydrolase</keyword>
<dbReference type="Pfam" id="PF00383">
    <property type="entry name" value="dCMP_cyt_deam_1"/>
    <property type="match status" value="1"/>
</dbReference>
<dbReference type="EMBL" id="JBHRTI010000003">
    <property type="protein sequence ID" value="MFC3147072.1"/>
    <property type="molecule type" value="Genomic_DNA"/>
</dbReference>
<sequence>MNDGIYLRQALEQAHNAWAVGEVPVGAVIVHEGRVIATGFNQPISSNDPTAHAEIVAMRAAAEALGNYRLTGCTLYVTLEPCAMCAAAMIHARIGRVVFGAPDPKTGACGGNIDITTASFNHQTRFEGGVLAAECGQVLRRFFAERRQKPPAQAVASVEPTEFIEVRVVDDVGHEPGGQT</sequence>
<keyword evidence="6 8" id="KW-0862">Zinc</keyword>
<evidence type="ECO:0000313" key="10">
    <source>
        <dbReference type="EMBL" id="MFC3147072.1"/>
    </source>
</evidence>
<dbReference type="PROSITE" id="PS00903">
    <property type="entry name" value="CYT_DCMP_DEAMINASES_1"/>
    <property type="match status" value="1"/>
</dbReference>